<feature type="compositionally biased region" description="Basic residues" evidence="10">
    <location>
        <begin position="68"/>
        <end position="77"/>
    </location>
</feature>
<evidence type="ECO:0000256" key="8">
    <source>
        <dbReference type="ARBA" id="ARBA00023212"/>
    </source>
</evidence>
<evidence type="ECO:0000256" key="2">
    <source>
        <dbReference type="ARBA" id="ARBA00009485"/>
    </source>
</evidence>
<feature type="region of interest" description="Disordered" evidence="10">
    <location>
        <begin position="21"/>
        <end position="117"/>
    </location>
</feature>
<evidence type="ECO:0000313" key="11">
    <source>
        <dbReference type="EMBL" id="SBP11109.1"/>
    </source>
</evidence>
<dbReference type="PANTHER" id="PTHR34031">
    <property type="entry name" value="CENTROSOMAL PROTEIN OF 162 KDA"/>
    <property type="match status" value="1"/>
</dbReference>
<feature type="region of interest" description="Disordered" evidence="10">
    <location>
        <begin position="429"/>
        <end position="487"/>
    </location>
</feature>
<feature type="region of interest" description="Disordered" evidence="10">
    <location>
        <begin position="750"/>
        <end position="772"/>
    </location>
</feature>
<feature type="region of interest" description="Disordered" evidence="10">
    <location>
        <begin position="341"/>
        <end position="370"/>
    </location>
</feature>
<evidence type="ECO:0000256" key="6">
    <source>
        <dbReference type="ARBA" id="ARBA00022794"/>
    </source>
</evidence>
<evidence type="ECO:0000256" key="1">
    <source>
        <dbReference type="ARBA" id="ARBA00004114"/>
    </source>
</evidence>
<evidence type="ECO:0000256" key="9">
    <source>
        <dbReference type="SAM" id="Coils"/>
    </source>
</evidence>
<keyword evidence="6" id="KW-0970">Cilium biogenesis/degradation</keyword>
<keyword evidence="8" id="KW-0206">Cytoskeleton</keyword>
<dbReference type="GO" id="GO:0005879">
    <property type="term" value="C:axonemal microtubule"/>
    <property type="evidence" value="ECO:0007669"/>
    <property type="project" value="TreeGrafter"/>
</dbReference>
<feature type="coiled-coil region" evidence="9">
    <location>
        <begin position="817"/>
        <end position="917"/>
    </location>
</feature>
<evidence type="ECO:0000256" key="3">
    <source>
        <dbReference type="ARBA" id="ARBA00021406"/>
    </source>
</evidence>
<evidence type="ECO:0000256" key="4">
    <source>
        <dbReference type="ARBA" id="ARBA00022490"/>
    </source>
</evidence>
<keyword evidence="4" id="KW-0963">Cytoplasm</keyword>
<feature type="coiled-coil region" evidence="9">
    <location>
        <begin position="1030"/>
        <end position="1068"/>
    </location>
</feature>
<dbReference type="GO" id="GO:0005814">
    <property type="term" value="C:centriole"/>
    <property type="evidence" value="ECO:0007669"/>
    <property type="project" value="UniProtKB-SubCell"/>
</dbReference>
<name>A0A1A7WZY4_9TELE</name>
<comment type="similarity">
    <text evidence="2">Belongs to the CEP162 family.</text>
</comment>
<comment type="subcellular location">
    <subcellularLocation>
        <location evidence="1">Cytoplasm</location>
        <location evidence="1">Cytoskeleton</location>
        <location evidence="1">Microtubule organizing center</location>
        <location evidence="1">Centrosome</location>
        <location evidence="1">Centriole</location>
    </subcellularLocation>
</comment>
<keyword evidence="5" id="KW-0493">Microtubule</keyword>
<evidence type="ECO:0000256" key="7">
    <source>
        <dbReference type="ARBA" id="ARBA00023054"/>
    </source>
</evidence>
<accession>A0A1A7WZY4</accession>
<feature type="region of interest" description="Disordered" evidence="10">
    <location>
        <begin position="499"/>
        <end position="551"/>
    </location>
</feature>
<dbReference type="PANTHER" id="PTHR34031:SF1">
    <property type="entry name" value="CENTROSOMAL PROTEIN OF 162 KDA"/>
    <property type="match status" value="1"/>
</dbReference>
<feature type="region of interest" description="Disordered" evidence="10">
    <location>
        <begin position="204"/>
        <end position="225"/>
    </location>
</feature>
<sequence>MSHRLTEEDLDAQFEQFLRESVSEDSVDLGSSNKPLQAQSSQKSNQKPKVSWWQDDDHSSGATTGGKSFRKSLRKSKPVLEVEADPDSPGMRAEGLDATFITRGSSKTEESDLMPAVDMTNVGLDTQEEEEEKARFFAQLEAGASSTIDYSKLNRELDSTSSIMATDLRIAENVELEQNKEAENKVTITETFGEIQDYAESPLYSEDFEDEEDVKELEEEETKMSPILERVEVIGEEDRRKDTDGSLDRGQVYAQSGGSEVEALHEAYRHIHTTKDSEDHLHSSLKEKGIIRPASPFSFPVQNFLHLASTNESGLPTAEELMRPIRPEDDQTRGFTLQAVRGAEPVHTEGTHTESDLKQPGKTGPTTGFQGIWELKDHLSKSPDPPNQELTWGIRKEVDRLMQDQDDSSQTRSSKAHLASHGSSGFLFSAASETKATRGRPVDRRAAMNYKPSRMSKAAAGPKTLPSKTRPPKNPERDSAGSDMKVSSDLLGPIQASEAVLQQQKDSSRHQDAAEEVPASQATRLPLPRSQIGLQREEEAKKKRRHLESAGPVTEERLGQINKEIKEQETLIKGYQQENEKLYLEMKSQQARSKVNEEAMFSEHQRLLSQLAFTQEQLRKATRPLASVCSMNHTQHISDLLTQICALQKNEVKLSEDNQRLMQEKQSLESDLQLMKGRDPGKAQVTPTSDRTLELQELEEKHKQEVAALTEKLQRFSEKQELLDRDAGRLKTATAEILQLKEQVEKLKQEVVRRSSDQQKKSRGRSADTKNIQDLERQVKELKQILRSKNPNSLPALIYAASVADGDEHGSYSSGINGLLEHRIQRLEAELEGHDEEAKRSLRAMEQRFHSLKLQYENQIHQLELQLEQRQQAEATTGSDLWMSKCRRLEDELQLLKDNHQEKENYLQEQIKSLQKQVKNMAQPSPSRHQRQAEAAFGARIERLNQELATKTRRIQELRRTVEGMQKERRNVLLAPNPLPEFYSSDAKQLPVQTKSHFSTAEAETDGGGTFPSAQYDKTYQPAAFTGDHITEVLQENGALKQRVELLQQEKEQKEEVLRVEAMQAKEELCRLKELHAEQLSSLKVEHLRVLDSLRSTYALEHSSSKVAELSNTLNCQEIAMKHLQEQRSELQGCKEALQLSQGREEALQKQLTRLLQELKEARGAQSSEVKLLCSLERKIMTMELRQQHREEELQQVIQGPWQTPAADLQSEVECWRRLAQDKSRELDVFRTELDSILDILRHLQKQEVFS</sequence>
<dbReference type="GO" id="GO:0005654">
    <property type="term" value="C:nucleoplasm"/>
    <property type="evidence" value="ECO:0007669"/>
    <property type="project" value="TreeGrafter"/>
</dbReference>
<feature type="compositionally biased region" description="Acidic residues" evidence="10">
    <location>
        <begin position="206"/>
        <end position="221"/>
    </location>
</feature>
<evidence type="ECO:0000256" key="10">
    <source>
        <dbReference type="SAM" id="MobiDB-lite"/>
    </source>
</evidence>
<gene>
    <name evidence="11" type="primary">KIAA1009</name>
</gene>
<protein>
    <recommendedName>
        <fullName evidence="3">Centrosomal protein of 162 kDa</fullName>
    </recommendedName>
</protein>
<dbReference type="InterPro" id="IPR038774">
    <property type="entry name" value="CEP162-like"/>
</dbReference>
<dbReference type="GO" id="GO:0034451">
    <property type="term" value="C:centriolar satellite"/>
    <property type="evidence" value="ECO:0007669"/>
    <property type="project" value="TreeGrafter"/>
</dbReference>
<feature type="coiled-coil region" evidence="9">
    <location>
        <begin position="558"/>
        <end position="592"/>
    </location>
</feature>
<dbReference type="EMBL" id="HADW01009709">
    <property type="protein sequence ID" value="SBP11109.1"/>
    <property type="molecule type" value="Transcribed_RNA"/>
</dbReference>
<feature type="compositionally biased region" description="Polar residues" evidence="10">
    <location>
        <begin position="29"/>
        <end position="48"/>
    </location>
</feature>
<reference evidence="11" key="1">
    <citation type="submission" date="2016-05" db="EMBL/GenBank/DDBJ databases">
        <authorList>
            <person name="Lavstsen T."/>
            <person name="Jespersen J.S."/>
        </authorList>
    </citation>
    <scope>NUCLEOTIDE SEQUENCE</scope>
    <source>
        <tissue evidence="11">Brain</tissue>
    </source>
</reference>
<keyword evidence="7 9" id="KW-0175">Coiled coil</keyword>
<proteinExistence type="inferred from homology"/>
<feature type="compositionally biased region" description="Basic and acidic residues" evidence="10">
    <location>
        <begin position="344"/>
        <end position="359"/>
    </location>
</feature>
<organism evidence="11">
    <name type="scientific">Iconisemion striatum</name>
    <dbReference type="NCBI Taxonomy" id="60296"/>
    <lineage>
        <taxon>Eukaryota</taxon>
        <taxon>Metazoa</taxon>
        <taxon>Chordata</taxon>
        <taxon>Craniata</taxon>
        <taxon>Vertebrata</taxon>
        <taxon>Euteleostomi</taxon>
        <taxon>Actinopterygii</taxon>
        <taxon>Neopterygii</taxon>
        <taxon>Teleostei</taxon>
        <taxon>Neoteleostei</taxon>
        <taxon>Acanthomorphata</taxon>
        <taxon>Ovalentaria</taxon>
        <taxon>Atherinomorphae</taxon>
        <taxon>Cyprinodontiformes</taxon>
        <taxon>Nothobranchiidae</taxon>
        <taxon>Iconisemion</taxon>
    </lineage>
</organism>
<evidence type="ECO:0000256" key="5">
    <source>
        <dbReference type="ARBA" id="ARBA00022701"/>
    </source>
</evidence>
<feature type="coiled-coil region" evidence="9">
    <location>
        <begin position="941"/>
        <end position="975"/>
    </location>
</feature>
<reference evidence="11" key="2">
    <citation type="submission" date="2016-06" db="EMBL/GenBank/DDBJ databases">
        <title>The genome of a short-lived fish provides insights into sex chromosome evolution and the genetic control of aging.</title>
        <authorList>
            <person name="Reichwald K."/>
            <person name="Felder M."/>
            <person name="Petzold A."/>
            <person name="Koch P."/>
            <person name="Groth M."/>
            <person name="Platzer M."/>
        </authorList>
    </citation>
    <scope>NUCLEOTIDE SEQUENCE</scope>
    <source>
        <tissue evidence="11">Brain</tissue>
    </source>
</reference>
<dbReference type="GO" id="GO:0060271">
    <property type="term" value="P:cilium assembly"/>
    <property type="evidence" value="ECO:0007669"/>
    <property type="project" value="TreeGrafter"/>
</dbReference>
<dbReference type="AlphaFoldDB" id="A0A1A7WZY4"/>
<feature type="coiled-coil region" evidence="9">
    <location>
        <begin position="1107"/>
        <end position="1165"/>
    </location>
</feature>